<dbReference type="InterPro" id="IPR001208">
    <property type="entry name" value="MCM_dom"/>
</dbReference>
<evidence type="ECO:0000313" key="13">
    <source>
        <dbReference type="EMBL" id="CAI2386669.1"/>
    </source>
</evidence>
<evidence type="ECO:0000313" key="14">
    <source>
        <dbReference type="Proteomes" id="UP001295684"/>
    </source>
</evidence>
<evidence type="ECO:0000256" key="5">
    <source>
        <dbReference type="ARBA" id="ARBA00022806"/>
    </source>
</evidence>
<comment type="subcellular location">
    <subcellularLocation>
        <location evidence="1 11">Nucleus</location>
    </subcellularLocation>
</comment>
<dbReference type="GO" id="GO:0005524">
    <property type="term" value="F:ATP binding"/>
    <property type="evidence" value="ECO:0007669"/>
    <property type="project" value="UniProtKB-KW"/>
</dbReference>
<comment type="catalytic activity">
    <reaction evidence="11">
        <text>ATP + H2O = ADP + phosphate + H(+)</text>
        <dbReference type="Rhea" id="RHEA:13065"/>
        <dbReference type="ChEBI" id="CHEBI:15377"/>
        <dbReference type="ChEBI" id="CHEBI:15378"/>
        <dbReference type="ChEBI" id="CHEBI:30616"/>
        <dbReference type="ChEBI" id="CHEBI:43474"/>
        <dbReference type="ChEBI" id="CHEBI:456216"/>
        <dbReference type="EC" id="3.6.4.12"/>
    </reaction>
</comment>
<keyword evidence="3 10" id="KW-0547">Nucleotide-binding</keyword>
<dbReference type="EMBL" id="CAMPGE010029196">
    <property type="protein sequence ID" value="CAI2386669.1"/>
    <property type="molecule type" value="Genomic_DNA"/>
</dbReference>
<sequence>MAQAVEYYRPNYDDERVKCEDFISQYEDPGMEADATHGKTKYMVQMQNISNNRGKVIQIEVGDLEQHFRGDPAFVDRVARNTKRYISLFSEIIDKLMPERTMPPPDGYEESVSSIIFKQRMENIQANKEKNDANYRTIEDPRDKLAPQMARNYELYIIRGPEEKSHELKMREIHAETIGSLVTFRGIVTKCTEVRPSIEVACYSCESCGNESYQTVPGKQFTPLVDCPSLKCIKDEVKGKLYLQVRGSKFVSYQDVKVQELSDQVPVGHVPRTLNLQVKGLLVNKCTPGDIVEVTGIHMPAPYSGFRGMRAGLIHDTFIEPFKIKKEKKTYKELNISPQLEEEIETEKREHKDTMYQRLAESIGPEIYGHIDIKKSLLLSMVGGVTKIMKDGMKIRGNVNCLMMGDPGVAKSQLLKLVANLAPRGIYTTGKGSSGVGLTAAVIRDPLTKELILEGGALVLADMGVCCIDEFDKMDETDRTNIHEVMEQQTVSIAKAGMTCSLNARTTVLAAANPVYGRYNTKLSVNQNINLPAALMSRFDIIFLMLDRANEEHDAKLAKHVAYVHQNSCPPKLAFQPYSHDFIRGFISTVVGIEPIIPKDIHNFIVSSYVDQKQKISSRDNYKNSNNYITPRTLLGIIRISQAVAKIRQSTTVSQDDVEEALRLMESARESVDKEKDKDERMNEIFNEKTDSLSKIFSLIREVCSGEPGQSAKYSKIEKAVVGKGGFTQEDFFTTLEQYQKLNVLYICKTTETISLL</sequence>
<dbReference type="InterPro" id="IPR003593">
    <property type="entry name" value="AAA+_ATPase"/>
</dbReference>
<dbReference type="Pfam" id="PF17207">
    <property type="entry name" value="MCM_OB"/>
    <property type="match status" value="1"/>
</dbReference>
<keyword evidence="14" id="KW-1185">Reference proteome</keyword>
<keyword evidence="4 11" id="KW-0378">Hydrolase</keyword>
<evidence type="ECO:0000259" key="12">
    <source>
        <dbReference type="PROSITE" id="PS50051"/>
    </source>
</evidence>
<proteinExistence type="inferred from homology"/>
<dbReference type="FunFam" id="3.40.50.300:FF:000826">
    <property type="entry name" value="Replicative DNA helicase Mcm"/>
    <property type="match status" value="1"/>
</dbReference>
<dbReference type="AlphaFoldDB" id="A0AAD1Y8X3"/>
<dbReference type="GO" id="GO:0006270">
    <property type="term" value="P:DNA replication initiation"/>
    <property type="evidence" value="ECO:0007669"/>
    <property type="project" value="InterPro"/>
</dbReference>
<comment type="function">
    <text evidence="11">Acts as component of the MCM2-7 complex (MCM complex) which is the replicative helicase essential for 'once per cell cycle' DNA replication initiation and elongation in eukaryotic cells. The active ATPase sites in the MCM2-7 ring are formed through the interaction surfaces of two neighboring subunits such that a critical structure of a conserved arginine finger motif is provided in trans relative to the ATP-binding site of the Walker A box of the adjacent subunit. The six ATPase active sites, however, are likely to contribute differentially to the complex helicase activity.</text>
</comment>
<dbReference type="GO" id="GO:0017116">
    <property type="term" value="F:single-stranded DNA helicase activity"/>
    <property type="evidence" value="ECO:0007669"/>
    <property type="project" value="TreeGrafter"/>
</dbReference>
<dbReference type="PRINTS" id="PR01657">
    <property type="entry name" value="MCMFAMILY"/>
</dbReference>
<evidence type="ECO:0000256" key="9">
    <source>
        <dbReference type="ARBA" id="ARBA00023306"/>
    </source>
</evidence>
<organism evidence="13 14">
    <name type="scientific">Euplotes crassus</name>
    <dbReference type="NCBI Taxonomy" id="5936"/>
    <lineage>
        <taxon>Eukaryota</taxon>
        <taxon>Sar</taxon>
        <taxon>Alveolata</taxon>
        <taxon>Ciliophora</taxon>
        <taxon>Intramacronucleata</taxon>
        <taxon>Spirotrichea</taxon>
        <taxon>Hypotrichia</taxon>
        <taxon>Euplotida</taxon>
        <taxon>Euplotidae</taxon>
        <taxon>Moneuplotes</taxon>
    </lineage>
</organism>
<dbReference type="Pfam" id="PF17855">
    <property type="entry name" value="MCM_lid"/>
    <property type="match status" value="1"/>
</dbReference>
<dbReference type="InterPro" id="IPR018525">
    <property type="entry name" value="MCM_CS"/>
</dbReference>
<dbReference type="SMART" id="SM00382">
    <property type="entry name" value="AAA"/>
    <property type="match status" value="1"/>
</dbReference>
<dbReference type="FunFam" id="2.20.28.10:FF:000004">
    <property type="entry name" value="DNA replication licensing factor MCM7"/>
    <property type="match status" value="1"/>
</dbReference>
<reference evidence="13" key="1">
    <citation type="submission" date="2023-07" db="EMBL/GenBank/DDBJ databases">
        <authorList>
            <consortium name="AG Swart"/>
            <person name="Singh M."/>
            <person name="Singh A."/>
            <person name="Seah K."/>
            <person name="Emmerich C."/>
        </authorList>
    </citation>
    <scope>NUCLEOTIDE SEQUENCE</scope>
    <source>
        <strain evidence="13">DP1</strain>
    </source>
</reference>
<keyword evidence="8 11" id="KW-0539">Nucleus</keyword>
<comment type="similarity">
    <text evidence="10">Belongs to the MCM family.</text>
</comment>
<dbReference type="GO" id="GO:0003697">
    <property type="term" value="F:single-stranded DNA binding"/>
    <property type="evidence" value="ECO:0007669"/>
    <property type="project" value="TreeGrafter"/>
</dbReference>
<dbReference type="InterPro" id="IPR027925">
    <property type="entry name" value="MCM_N"/>
</dbReference>
<dbReference type="GO" id="GO:0000727">
    <property type="term" value="P:double-strand break repair via break-induced replication"/>
    <property type="evidence" value="ECO:0007669"/>
    <property type="project" value="TreeGrafter"/>
</dbReference>
<protein>
    <recommendedName>
        <fullName evidence="11">DNA replication licensing factor MCM7</fullName>
        <ecNumber evidence="11">3.6.4.12</ecNumber>
    </recommendedName>
</protein>
<keyword evidence="5 11" id="KW-0347">Helicase</keyword>
<dbReference type="Gene3D" id="2.40.50.140">
    <property type="entry name" value="Nucleic acid-binding proteins"/>
    <property type="match status" value="1"/>
</dbReference>
<dbReference type="SMART" id="SM00350">
    <property type="entry name" value="MCM"/>
    <property type="match status" value="1"/>
</dbReference>
<dbReference type="InterPro" id="IPR041562">
    <property type="entry name" value="MCM_lid"/>
</dbReference>
<dbReference type="InterPro" id="IPR012340">
    <property type="entry name" value="NA-bd_OB-fold"/>
</dbReference>
<dbReference type="PROSITE" id="PS50051">
    <property type="entry name" value="MCM_2"/>
    <property type="match status" value="1"/>
</dbReference>
<evidence type="ECO:0000256" key="6">
    <source>
        <dbReference type="ARBA" id="ARBA00022840"/>
    </source>
</evidence>
<dbReference type="Proteomes" id="UP001295684">
    <property type="component" value="Unassembled WGS sequence"/>
</dbReference>
<evidence type="ECO:0000256" key="10">
    <source>
        <dbReference type="RuleBase" id="RU004070"/>
    </source>
</evidence>
<feature type="domain" description="MCM C-terminal AAA(+) ATPase" evidence="12">
    <location>
        <begin position="355"/>
        <end position="561"/>
    </location>
</feature>
<keyword evidence="7 10" id="KW-0238">DNA-binding</keyword>
<evidence type="ECO:0000256" key="1">
    <source>
        <dbReference type="ARBA" id="ARBA00004123"/>
    </source>
</evidence>
<gene>
    <name evidence="11" type="primary">MCM7</name>
    <name evidence="13" type="ORF">ECRASSUSDP1_LOCUS28292</name>
</gene>
<name>A0AAD1Y8X3_EUPCR</name>
<keyword evidence="9 11" id="KW-0131">Cell cycle</keyword>
<dbReference type="Pfam" id="PF14551">
    <property type="entry name" value="MCM_N"/>
    <property type="match status" value="1"/>
</dbReference>
<dbReference type="InterPro" id="IPR027417">
    <property type="entry name" value="P-loop_NTPase"/>
</dbReference>
<keyword evidence="2 11" id="KW-0235">DNA replication</keyword>
<dbReference type="PANTHER" id="PTHR11630">
    <property type="entry name" value="DNA REPLICATION LICENSING FACTOR MCM FAMILY MEMBER"/>
    <property type="match status" value="1"/>
</dbReference>
<dbReference type="PROSITE" id="PS00847">
    <property type="entry name" value="MCM_1"/>
    <property type="match status" value="1"/>
</dbReference>
<dbReference type="GO" id="GO:0042555">
    <property type="term" value="C:MCM complex"/>
    <property type="evidence" value="ECO:0007669"/>
    <property type="project" value="InterPro"/>
</dbReference>
<evidence type="ECO:0000256" key="8">
    <source>
        <dbReference type="ARBA" id="ARBA00023242"/>
    </source>
</evidence>
<dbReference type="InterPro" id="IPR031327">
    <property type="entry name" value="MCM"/>
</dbReference>
<dbReference type="InterPro" id="IPR033762">
    <property type="entry name" value="MCM_OB"/>
</dbReference>
<keyword evidence="6 10" id="KW-0067">ATP-binding</keyword>
<accession>A0AAD1Y8X3</accession>
<dbReference type="PRINTS" id="PR01663">
    <property type="entry name" value="MCMPROTEIN7"/>
</dbReference>
<dbReference type="Gene3D" id="2.20.28.10">
    <property type="match status" value="1"/>
</dbReference>
<dbReference type="EC" id="3.6.4.12" evidence="11"/>
<dbReference type="InterPro" id="IPR008050">
    <property type="entry name" value="MCM7"/>
</dbReference>
<dbReference type="GO" id="GO:0005634">
    <property type="term" value="C:nucleus"/>
    <property type="evidence" value="ECO:0007669"/>
    <property type="project" value="UniProtKB-SubCell"/>
</dbReference>
<evidence type="ECO:0000256" key="4">
    <source>
        <dbReference type="ARBA" id="ARBA00022801"/>
    </source>
</evidence>
<dbReference type="Gene3D" id="3.40.50.300">
    <property type="entry name" value="P-loop containing nucleotide triphosphate hydrolases"/>
    <property type="match status" value="1"/>
</dbReference>
<dbReference type="SUPFAM" id="SSF50249">
    <property type="entry name" value="Nucleic acid-binding proteins"/>
    <property type="match status" value="1"/>
</dbReference>
<dbReference type="GO" id="GO:0016787">
    <property type="term" value="F:hydrolase activity"/>
    <property type="evidence" value="ECO:0007669"/>
    <property type="project" value="UniProtKB-KW"/>
</dbReference>
<evidence type="ECO:0000256" key="3">
    <source>
        <dbReference type="ARBA" id="ARBA00022741"/>
    </source>
</evidence>
<dbReference type="GO" id="GO:0006271">
    <property type="term" value="P:DNA strand elongation involved in DNA replication"/>
    <property type="evidence" value="ECO:0007669"/>
    <property type="project" value="TreeGrafter"/>
</dbReference>
<evidence type="ECO:0000256" key="2">
    <source>
        <dbReference type="ARBA" id="ARBA00022705"/>
    </source>
</evidence>
<dbReference type="Pfam" id="PF00493">
    <property type="entry name" value="MCM"/>
    <property type="match status" value="1"/>
</dbReference>
<dbReference type="SUPFAM" id="SSF52540">
    <property type="entry name" value="P-loop containing nucleoside triphosphate hydrolases"/>
    <property type="match status" value="1"/>
</dbReference>
<comment type="caution">
    <text evidence="13">The sequence shown here is derived from an EMBL/GenBank/DDBJ whole genome shotgun (WGS) entry which is preliminary data.</text>
</comment>
<evidence type="ECO:0000256" key="7">
    <source>
        <dbReference type="ARBA" id="ARBA00023125"/>
    </source>
</evidence>
<evidence type="ECO:0000256" key="11">
    <source>
        <dbReference type="RuleBase" id="RU365012"/>
    </source>
</evidence>
<dbReference type="PANTHER" id="PTHR11630:SF26">
    <property type="entry name" value="DNA REPLICATION LICENSING FACTOR MCM7"/>
    <property type="match status" value="1"/>
</dbReference>